<feature type="transmembrane region" description="Helical" evidence="8">
    <location>
        <begin position="356"/>
        <end position="374"/>
    </location>
</feature>
<name>A0A4Z0YKM8_9PEZI</name>
<dbReference type="GO" id="GO:0016020">
    <property type="term" value="C:membrane"/>
    <property type="evidence" value="ECO:0007669"/>
    <property type="project" value="UniProtKB-SubCell"/>
</dbReference>
<evidence type="ECO:0000256" key="7">
    <source>
        <dbReference type="SAM" id="MobiDB-lite"/>
    </source>
</evidence>
<evidence type="ECO:0000256" key="4">
    <source>
        <dbReference type="ARBA" id="ARBA00022692"/>
    </source>
</evidence>
<dbReference type="InterPro" id="IPR005828">
    <property type="entry name" value="MFS_sugar_transport-like"/>
</dbReference>
<reference evidence="10 11" key="1">
    <citation type="submission" date="2019-03" db="EMBL/GenBank/DDBJ databases">
        <title>Draft genome sequence of Xylaria hypoxylon DSM 108379, a ubiquitous saprotrophic-parasitic fungi on hardwood.</title>
        <authorList>
            <person name="Buettner E."/>
            <person name="Leonhardt S."/>
            <person name="Gebauer A.M."/>
            <person name="Liers C."/>
            <person name="Hofrichter M."/>
            <person name="Kellner H."/>
        </authorList>
    </citation>
    <scope>NUCLEOTIDE SEQUENCE [LARGE SCALE GENOMIC DNA]</scope>
    <source>
        <strain evidence="10 11">DSM 108379</strain>
    </source>
</reference>
<keyword evidence="5 8" id="KW-1133">Transmembrane helix</keyword>
<keyword evidence="3" id="KW-0813">Transport</keyword>
<feature type="transmembrane region" description="Helical" evidence="8">
    <location>
        <begin position="244"/>
        <end position="262"/>
    </location>
</feature>
<dbReference type="PROSITE" id="PS00217">
    <property type="entry name" value="SUGAR_TRANSPORT_2"/>
    <property type="match status" value="1"/>
</dbReference>
<dbReference type="InterPro" id="IPR050814">
    <property type="entry name" value="Myo-inositol_Transporter"/>
</dbReference>
<dbReference type="GO" id="GO:0015798">
    <property type="term" value="P:myo-inositol transport"/>
    <property type="evidence" value="ECO:0007669"/>
    <property type="project" value="UniProtKB-ARBA"/>
</dbReference>
<keyword evidence="11" id="KW-1185">Reference proteome</keyword>
<dbReference type="GO" id="GO:0022857">
    <property type="term" value="F:transmembrane transporter activity"/>
    <property type="evidence" value="ECO:0007669"/>
    <property type="project" value="InterPro"/>
</dbReference>
<evidence type="ECO:0000256" key="8">
    <source>
        <dbReference type="SAM" id="Phobius"/>
    </source>
</evidence>
<dbReference type="InterPro" id="IPR020846">
    <property type="entry name" value="MFS_dom"/>
</dbReference>
<keyword evidence="6 8" id="KW-0472">Membrane</keyword>
<feature type="domain" description="Major facilitator superfamily (MFS) profile" evidence="9">
    <location>
        <begin position="68"/>
        <end position="506"/>
    </location>
</feature>
<feature type="transmembrane region" description="Helical" evidence="8">
    <location>
        <begin position="63"/>
        <end position="82"/>
    </location>
</feature>
<dbReference type="SUPFAM" id="SSF103473">
    <property type="entry name" value="MFS general substrate transporter"/>
    <property type="match status" value="1"/>
</dbReference>
<dbReference type="PANTHER" id="PTHR48020:SF12">
    <property type="entry name" value="PROTON MYO-INOSITOL COTRANSPORTER"/>
    <property type="match status" value="1"/>
</dbReference>
<feature type="transmembrane region" description="Helical" evidence="8">
    <location>
        <begin position="484"/>
        <end position="502"/>
    </location>
</feature>
<comment type="similarity">
    <text evidence="2">Belongs to the major facilitator superfamily. Sugar transporter (TC 2.A.1.1) family.</text>
</comment>
<dbReference type="EMBL" id="SKBN01000252">
    <property type="protein sequence ID" value="TGJ79941.1"/>
    <property type="molecule type" value="Genomic_DNA"/>
</dbReference>
<evidence type="ECO:0000256" key="3">
    <source>
        <dbReference type="ARBA" id="ARBA00022448"/>
    </source>
</evidence>
<feature type="transmembrane region" description="Helical" evidence="8">
    <location>
        <begin position="211"/>
        <end position="232"/>
    </location>
</feature>
<feature type="compositionally biased region" description="Basic and acidic residues" evidence="7">
    <location>
        <begin position="606"/>
        <end position="619"/>
    </location>
</feature>
<dbReference type="PROSITE" id="PS50850">
    <property type="entry name" value="MFS"/>
    <property type="match status" value="1"/>
</dbReference>
<dbReference type="Pfam" id="PF00083">
    <property type="entry name" value="Sugar_tr"/>
    <property type="match status" value="1"/>
</dbReference>
<evidence type="ECO:0000313" key="10">
    <source>
        <dbReference type="EMBL" id="TGJ79941.1"/>
    </source>
</evidence>
<dbReference type="Proteomes" id="UP000297716">
    <property type="component" value="Unassembled WGS sequence"/>
</dbReference>
<organism evidence="10 11">
    <name type="scientific">Xylaria hypoxylon</name>
    <dbReference type="NCBI Taxonomy" id="37992"/>
    <lineage>
        <taxon>Eukaryota</taxon>
        <taxon>Fungi</taxon>
        <taxon>Dikarya</taxon>
        <taxon>Ascomycota</taxon>
        <taxon>Pezizomycotina</taxon>
        <taxon>Sordariomycetes</taxon>
        <taxon>Xylariomycetidae</taxon>
        <taxon>Xylariales</taxon>
        <taxon>Xylariaceae</taxon>
        <taxon>Xylaria</taxon>
    </lineage>
</organism>
<feature type="transmembrane region" description="Helical" evidence="8">
    <location>
        <begin position="121"/>
        <end position="141"/>
    </location>
</feature>
<evidence type="ECO:0000313" key="11">
    <source>
        <dbReference type="Proteomes" id="UP000297716"/>
    </source>
</evidence>
<dbReference type="InterPro" id="IPR036259">
    <property type="entry name" value="MFS_trans_sf"/>
</dbReference>
<comment type="subcellular location">
    <subcellularLocation>
        <location evidence="1">Membrane</location>
        <topology evidence="1">Multi-pass membrane protein</topology>
    </subcellularLocation>
</comment>
<evidence type="ECO:0000259" key="9">
    <source>
        <dbReference type="PROSITE" id="PS50850"/>
    </source>
</evidence>
<accession>A0A4Z0YKM8</accession>
<proteinExistence type="inferred from homology"/>
<feature type="transmembrane region" description="Helical" evidence="8">
    <location>
        <begin position="453"/>
        <end position="478"/>
    </location>
</feature>
<dbReference type="PANTHER" id="PTHR48020">
    <property type="entry name" value="PROTON MYO-INOSITOL COTRANSPORTER"/>
    <property type="match status" value="1"/>
</dbReference>
<dbReference type="Gene3D" id="1.20.1250.20">
    <property type="entry name" value="MFS general substrate transporter like domains"/>
    <property type="match status" value="1"/>
</dbReference>
<feature type="transmembrane region" description="Helical" evidence="8">
    <location>
        <begin position="153"/>
        <end position="174"/>
    </location>
</feature>
<dbReference type="AlphaFoldDB" id="A0A4Z0YKM8"/>
<dbReference type="InterPro" id="IPR005829">
    <property type="entry name" value="Sugar_transporter_CS"/>
</dbReference>
<protein>
    <recommendedName>
        <fullName evidence="9">Major facilitator superfamily (MFS) profile domain-containing protein</fullName>
    </recommendedName>
</protein>
<dbReference type="PRINTS" id="PR00171">
    <property type="entry name" value="SUGRTRNSPORT"/>
</dbReference>
<evidence type="ECO:0000256" key="5">
    <source>
        <dbReference type="ARBA" id="ARBA00022989"/>
    </source>
</evidence>
<evidence type="ECO:0000256" key="1">
    <source>
        <dbReference type="ARBA" id="ARBA00004141"/>
    </source>
</evidence>
<sequence>MEFLPSANVERLLRAVQVAKDIRIYDRVARSKDPHAGKDLPVELTAEEKIALKREKDSLPSEPTMLIVVLTVSLAAFLQGFVQSSINGASLYAKEFGLETVKSPEVMGGSPPKPTSNGWKLGAVNASPYLFAALVGCWLALPINERVGRRGAMAIAACLIFTSSLGAAFCSNWQQLFGVRVLNGIGMGIKAVSTPILASETAVGYWRGTSILAWQLWVAFGIAMGFAFNLVFYTARDHHLIKQLILGAPFVPSIFLLVSLYFCPESPRYYMRQRSTHFDPEKAYAILLRLRGGELQALRDIYLIYKSVQQEERSIQPDGETRSCDVPRGFIAHLKTYATQYKQLFTERRLRNALPMLYSLGYGFVNFLFGLPAIRTIDTLGRRKWLVLTLPLMSLFMTAAALSTLIPKGTDARGGVIALFVFLFAAAYSPGLGPIPFTLASESFPLSHREAGCAFAVATNLLFAGLLSIFFPSIYAGLDDGGTLGLFAGLNLVAFILVFLFVEETKRRSLEDLDAIFAVKKSRFTRYQVMEYLPWFCQRYILNRNVPRPELYLDLIWGSQGDPADHHGQGDDAIELGSYGKSNRDGIGGGRDRFTTTPPFGGNPNRDIRRASGEDDDHW</sequence>
<feature type="transmembrane region" description="Helical" evidence="8">
    <location>
        <begin position="412"/>
        <end position="432"/>
    </location>
</feature>
<keyword evidence="4 8" id="KW-0812">Transmembrane</keyword>
<evidence type="ECO:0000256" key="2">
    <source>
        <dbReference type="ARBA" id="ARBA00010992"/>
    </source>
</evidence>
<evidence type="ECO:0000256" key="6">
    <source>
        <dbReference type="ARBA" id="ARBA00023136"/>
    </source>
</evidence>
<dbReference type="GO" id="GO:0015791">
    <property type="term" value="P:polyol transmembrane transport"/>
    <property type="evidence" value="ECO:0007669"/>
    <property type="project" value="UniProtKB-ARBA"/>
</dbReference>
<feature type="region of interest" description="Disordered" evidence="7">
    <location>
        <begin position="577"/>
        <end position="619"/>
    </location>
</feature>
<dbReference type="OrthoDB" id="6339427at2759"/>
<comment type="caution">
    <text evidence="10">The sequence shown here is derived from an EMBL/GenBank/DDBJ whole genome shotgun (WGS) entry which is preliminary data.</text>
</comment>
<dbReference type="InterPro" id="IPR003663">
    <property type="entry name" value="Sugar/inositol_transpt"/>
</dbReference>
<gene>
    <name evidence="10" type="ORF">E0Z10_g8826</name>
</gene>
<feature type="transmembrane region" description="Helical" evidence="8">
    <location>
        <begin position="386"/>
        <end position="406"/>
    </location>
</feature>